<keyword evidence="2" id="KW-1185">Reference proteome</keyword>
<dbReference type="SUPFAM" id="SSF50475">
    <property type="entry name" value="FMN-binding split barrel"/>
    <property type="match status" value="1"/>
</dbReference>
<dbReference type="InterPro" id="IPR012349">
    <property type="entry name" value="Split_barrel_FMN-bd"/>
</dbReference>
<evidence type="ECO:0008006" key="3">
    <source>
        <dbReference type="Google" id="ProtNLM"/>
    </source>
</evidence>
<dbReference type="AlphaFoldDB" id="A0A1X7D6N9"/>
<dbReference type="RefSeq" id="WP_085106922.1">
    <property type="nucleotide sequence ID" value="NZ_FXAC01000009.1"/>
</dbReference>
<dbReference type="Proteomes" id="UP000192929">
    <property type="component" value="Unassembled WGS sequence"/>
</dbReference>
<evidence type="ECO:0000313" key="1">
    <source>
        <dbReference type="EMBL" id="SMF09957.1"/>
    </source>
</evidence>
<dbReference type="EMBL" id="FXAC01000009">
    <property type="protein sequence ID" value="SMF09957.1"/>
    <property type="molecule type" value="Genomic_DNA"/>
</dbReference>
<dbReference type="InterPro" id="IPR024747">
    <property type="entry name" value="Pyridox_Oxase-rel"/>
</dbReference>
<evidence type="ECO:0000313" key="2">
    <source>
        <dbReference type="Proteomes" id="UP000192929"/>
    </source>
</evidence>
<accession>A0A1X7D6N9</accession>
<name>A0A1X7D6N9_9MICC</name>
<dbReference type="Gene3D" id="2.30.110.10">
    <property type="entry name" value="Electron Transport, Fmn-binding Protein, Chain A"/>
    <property type="match status" value="1"/>
</dbReference>
<organism evidence="1 2">
    <name type="scientific">Kocuria marina subsp. indica</name>
    <dbReference type="NCBI Taxonomy" id="1049583"/>
    <lineage>
        <taxon>Bacteria</taxon>
        <taxon>Bacillati</taxon>
        <taxon>Actinomycetota</taxon>
        <taxon>Actinomycetes</taxon>
        <taxon>Micrococcales</taxon>
        <taxon>Micrococcaceae</taxon>
        <taxon>Kocuria</taxon>
    </lineage>
</organism>
<gene>
    <name evidence="1" type="ORF">SAMN06296028_1095</name>
</gene>
<sequence length="146" mass="16455">MDISGHNPEKDERDHRAPVTEITAEQCWEHLYSARFGGIATMDGDEIEITPINPVADDEKIYFRTAQGTKLLHLVLREQVTVQVDHVQGGEAWSVIARGTAGQLSDPAETTRVDELFLRPWLEATKFEYVQVTPTKVTGHHFHLGH</sequence>
<reference evidence="2" key="1">
    <citation type="submission" date="2017-04" db="EMBL/GenBank/DDBJ databases">
        <authorList>
            <person name="Varghese N."/>
            <person name="Submissions S."/>
        </authorList>
    </citation>
    <scope>NUCLEOTIDE SEQUENCE [LARGE SCALE GENOMIC DNA]</scope>
    <source>
        <strain evidence="2">NIO-1021</strain>
    </source>
</reference>
<dbReference type="Pfam" id="PF12900">
    <property type="entry name" value="Pyridox_ox_2"/>
    <property type="match status" value="1"/>
</dbReference>
<protein>
    <recommendedName>
        <fullName evidence="3">Pyridoxamine 5'-phosphate oxidase family protein</fullName>
    </recommendedName>
</protein>
<proteinExistence type="predicted"/>